<keyword evidence="1" id="KW-0805">Transcription regulation</keyword>
<dbReference type="InterPro" id="IPR008920">
    <property type="entry name" value="TF_FadR/GntR_C"/>
</dbReference>
<dbReference type="GO" id="GO:0003677">
    <property type="term" value="F:DNA binding"/>
    <property type="evidence" value="ECO:0007669"/>
    <property type="project" value="UniProtKB-KW"/>
</dbReference>
<dbReference type="Gene3D" id="1.20.120.530">
    <property type="entry name" value="GntR ligand-binding domain-like"/>
    <property type="match status" value="1"/>
</dbReference>
<gene>
    <name evidence="5" type="ORF">FH969_06035</name>
</gene>
<evidence type="ECO:0000259" key="4">
    <source>
        <dbReference type="SMART" id="SM00895"/>
    </source>
</evidence>
<dbReference type="SUPFAM" id="SSF46785">
    <property type="entry name" value="Winged helix' DNA-binding domain"/>
    <property type="match status" value="1"/>
</dbReference>
<dbReference type="SUPFAM" id="SSF48008">
    <property type="entry name" value="GntR ligand-binding domain-like"/>
    <property type="match status" value="1"/>
</dbReference>
<proteinExistence type="predicted"/>
<keyword evidence="2" id="KW-0238">DNA-binding</keyword>
<organism evidence="5 6">
    <name type="scientific">Miniimonas arenae</name>
    <dbReference type="NCBI Taxonomy" id="676201"/>
    <lineage>
        <taxon>Bacteria</taxon>
        <taxon>Bacillati</taxon>
        <taxon>Actinomycetota</taxon>
        <taxon>Actinomycetes</taxon>
        <taxon>Micrococcales</taxon>
        <taxon>Beutenbergiaceae</taxon>
        <taxon>Miniimonas</taxon>
    </lineage>
</organism>
<keyword evidence="6" id="KW-1185">Reference proteome</keyword>
<reference evidence="5 6" key="1">
    <citation type="submission" date="2019-06" db="EMBL/GenBank/DDBJ databases">
        <title>Draft genome sequence of Miniimonas arenae KCTC 19750T isolated from sea sand.</title>
        <authorList>
            <person name="Park S.-J."/>
        </authorList>
    </citation>
    <scope>NUCLEOTIDE SEQUENCE [LARGE SCALE GENOMIC DNA]</scope>
    <source>
        <strain evidence="5 6">KCTC 19750</strain>
    </source>
</reference>
<keyword evidence="3" id="KW-0804">Transcription</keyword>
<dbReference type="InterPro" id="IPR036388">
    <property type="entry name" value="WH-like_DNA-bd_sf"/>
</dbReference>
<comment type="caution">
    <text evidence="5">The sequence shown here is derived from an EMBL/GenBank/DDBJ whole genome shotgun (WGS) entry which is preliminary data.</text>
</comment>
<feature type="domain" description="GntR C-terminal" evidence="4">
    <location>
        <begin position="94"/>
        <end position="218"/>
    </location>
</feature>
<evidence type="ECO:0000313" key="6">
    <source>
        <dbReference type="Proteomes" id="UP000313849"/>
    </source>
</evidence>
<dbReference type="SMART" id="SM00895">
    <property type="entry name" value="FCD"/>
    <property type="match status" value="1"/>
</dbReference>
<sequence>MRLHEECARTLGIEVIDGEWPVGEARTLEDVQTRFGVSRTVAREVARQLEVMGLVLTRRRHGMLPQPVERWSVLDPKLIDWRLRSTRRADQLRSLTQLRLVVEPEAAEGAARHASVHTRARLLPLAAEMRRTGEAGDLQEFLQHDIEFHRLILRSSGNELFAALSDLVAVVLSGRTDQGLMPAQPQPEALDGHEAVAQAVFRGDPAAARAAMQLILDEVRSAVSPP</sequence>
<evidence type="ECO:0000256" key="2">
    <source>
        <dbReference type="ARBA" id="ARBA00023125"/>
    </source>
</evidence>
<evidence type="ECO:0000256" key="3">
    <source>
        <dbReference type="ARBA" id="ARBA00023163"/>
    </source>
</evidence>
<dbReference type="PANTHER" id="PTHR43537:SF44">
    <property type="entry name" value="GNTR FAMILY REGULATORY PROTEIN"/>
    <property type="match status" value="1"/>
</dbReference>
<dbReference type="Pfam" id="PF07729">
    <property type="entry name" value="FCD"/>
    <property type="match status" value="1"/>
</dbReference>
<dbReference type="Gene3D" id="1.10.10.10">
    <property type="entry name" value="Winged helix-like DNA-binding domain superfamily/Winged helix DNA-binding domain"/>
    <property type="match status" value="1"/>
</dbReference>
<evidence type="ECO:0000256" key="1">
    <source>
        <dbReference type="ARBA" id="ARBA00023015"/>
    </source>
</evidence>
<protein>
    <submittedName>
        <fullName evidence="5">FadR family transcriptional regulator</fullName>
    </submittedName>
</protein>
<dbReference type="InterPro" id="IPR000524">
    <property type="entry name" value="Tscrpt_reg_HTH_GntR"/>
</dbReference>
<dbReference type="GO" id="GO:0003700">
    <property type="term" value="F:DNA-binding transcription factor activity"/>
    <property type="evidence" value="ECO:0007669"/>
    <property type="project" value="InterPro"/>
</dbReference>
<dbReference type="PANTHER" id="PTHR43537">
    <property type="entry name" value="TRANSCRIPTIONAL REGULATOR, GNTR FAMILY"/>
    <property type="match status" value="1"/>
</dbReference>
<dbReference type="InterPro" id="IPR036390">
    <property type="entry name" value="WH_DNA-bd_sf"/>
</dbReference>
<dbReference type="Proteomes" id="UP000313849">
    <property type="component" value="Unassembled WGS sequence"/>
</dbReference>
<dbReference type="InterPro" id="IPR011711">
    <property type="entry name" value="GntR_C"/>
</dbReference>
<name>A0A5C5BCW6_9MICO</name>
<evidence type="ECO:0000313" key="5">
    <source>
        <dbReference type="EMBL" id="TNU75125.1"/>
    </source>
</evidence>
<accession>A0A5C5BCW6</accession>
<dbReference type="OrthoDB" id="4164516at2"/>
<dbReference type="EMBL" id="VENP01000016">
    <property type="protein sequence ID" value="TNU75125.1"/>
    <property type="molecule type" value="Genomic_DNA"/>
</dbReference>
<dbReference type="Pfam" id="PF00392">
    <property type="entry name" value="GntR"/>
    <property type="match status" value="1"/>
</dbReference>
<dbReference type="AlphaFoldDB" id="A0A5C5BCW6"/>